<protein>
    <submittedName>
        <fullName evidence="2">Uncharacterized protein</fullName>
    </submittedName>
</protein>
<feature type="compositionally biased region" description="Low complexity" evidence="1">
    <location>
        <begin position="18"/>
        <end position="34"/>
    </location>
</feature>
<evidence type="ECO:0000256" key="1">
    <source>
        <dbReference type="SAM" id="MobiDB-lite"/>
    </source>
</evidence>
<dbReference type="RefSeq" id="WP_150209710.1">
    <property type="nucleotide sequence ID" value="NZ_CP029190.1"/>
</dbReference>
<sequence length="77" mass="7874">MPARPHPHTPSRVRSKRPAAPLLGHLPLPLSRPGAGPLTSEPPLADTAHAPLTSEPPLTDEAPLTSEPTTPATAAGV</sequence>
<name>A0A5P2DAI8_STRVZ</name>
<dbReference type="OrthoDB" id="4277531at2"/>
<accession>A0A5P2DAI8</accession>
<dbReference type="AlphaFoldDB" id="A0A5P2DAI8"/>
<feature type="region of interest" description="Disordered" evidence="1">
    <location>
        <begin position="1"/>
        <end position="77"/>
    </location>
</feature>
<reference evidence="2 3" key="1">
    <citation type="submission" date="2018-05" db="EMBL/GenBank/DDBJ databases">
        <title>Streptomyces venezuelae.</title>
        <authorList>
            <person name="Kim W."/>
            <person name="Lee N."/>
            <person name="Cho B.-K."/>
        </authorList>
    </citation>
    <scope>NUCLEOTIDE SEQUENCE [LARGE SCALE GENOMIC DNA]</scope>
    <source>
        <strain evidence="2 3">ATCC 21782</strain>
    </source>
</reference>
<evidence type="ECO:0000313" key="3">
    <source>
        <dbReference type="Proteomes" id="UP000325211"/>
    </source>
</evidence>
<proteinExistence type="predicted"/>
<feature type="compositionally biased region" description="Basic residues" evidence="1">
    <location>
        <begin position="1"/>
        <end position="17"/>
    </location>
</feature>
<dbReference type="EMBL" id="CP029190">
    <property type="protein sequence ID" value="QES50139.1"/>
    <property type="molecule type" value="Genomic_DNA"/>
</dbReference>
<feature type="compositionally biased region" description="Polar residues" evidence="1">
    <location>
        <begin position="66"/>
        <end position="77"/>
    </location>
</feature>
<dbReference type="Proteomes" id="UP000325211">
    <property type="component" value="Chromosome"/>
</dbReference>
<organism evidence="2 3">
    <name type="scientific">Streptomyces venezuelae</name>
    <dbReference type="NCBI Taxonomy" id="54571"/>
    <lineage>
        <taxon>Bacteria</taxon>
        <taxon>Bacillati</taxon>
        <taxon>Actinomycetota</taxon>
        <taxon>Actinomycetes</taxon>
        <taxon>Kitasatosporales</taxon>
        <taxon>Streptomycetaceae</taxon>
        <taxon>Streptomyces</taxon>
    </lineage>
</organism>
<evidence type="ECO:0000313" key="2">
    <source>
        <dbReference type="EMBL" id="QES50139.1"/>
    </source>
</evidence>
<gene>
    <name evidence="2" type="ORF">DEJ50_22230</name>
</gene>